<dbReference type="AlphaFoldDB" id="A0A5C8ZC49"/>
<evidence type="ECO:0000256" key="1">
    <source>
        <dbReference type="ARBA" id="ARBA00004141"/>
    </source>
</evidence>
<accession>A0A5C8ZC49</accession>
<keyword evidence="4" id="KW-0472">Membrane</keyword>
<comment type="similarity">
    <text evidence="6">Belongs to the methyl-accepting chemotaxis (MCP) protein family.</text>
</comment>
<evidence type="ECO:0000256" key="2">
    <source>
        <dbReference type="ARBA" id="ARBA00022692"/>
    </source>
</evidence>
<comment type="caution">
    <text evidence="11">The sequence shown here is derived from an EMBL/GenBank/DDBJ whole genome shotgun (WGS) entry which is preliminary data.</text>
</comment>
<evidence type="ECO:0000256" key="8">
    <source>
        <dbReference type="SAM" id="Coils"/>
    </source>
</evidence>
<dbReference type="PROSITE" id="PS50113">
    <property type="entry name" value="PAC"/>
    <property type="match status" value="1"/>
</dbReference>
<dbReference type="EMBL" id="VKAD01000001">
    <property type="protein sequence ID" value="TXR55014.1"/>
    <property type="molecule type" value="Genomic_DNA"/>
</dbReference>
<dbReference type="SUPFAM" id="SSF58104">
    <property type="entry name" value="Methyl-accepting chemotaxis protein (MCP) signaling domain"/>
    <property type="match status" value="1"/>
</dbReference>
<proteinExistence type="inferred from homology"/>
<evidence type="ECO:0000256" key="4">
    <source>
        <dbReference type="ARBA" id="ARBA00023136"/>
    </source>
</evidence>
<evidence type="ECO:0000256" key="6">
    <source>
        <dbReference type="ARBA" id="ARBA00029447"/>
    </source>
</evidence>
<feature type="domain" description="PAC" evidence="10">
    <location>
        <begin position="1"/>
        <end position="39"/>
    </location>
</feature>
<comment type="subcellular location">
    <subcellularLocation>
        <location evidence="1">Membrane</location>
        <topology evidence="1">Multi-pass membrane protein</topology>
    </subcellularLocation>
</comment>
<keyword evidence="2" id="KW-0812">Transmembrane</keyword>
<protein>
    <recommendedName>
        <fullName evidence="13">Methyl-accepting transducer domain-containing protein</fullName>
    </recommendedName>
</protein>
<dbReference type="OrthoDB" id="9807021at2"/>
<sequence length="123" mass="13490">MWFRECGACLRDEDGTLLRVVGGARNIAAEKAAEEAEKKEFLQLQTNYKQISQIVEVITKISGNTNLLALNAAIEAARAGEVGRGFAVVANEVKQLANQTQEATQQIQEMVDNNQALLEKKKS</sequence>
<dbReference type="PANTHER" id="PTHR32089">
    <property type="entry name" value="METHYL-ACCEPTING CHEMOTAXIS PROTEIN MCPB"/>
    <property type="match status" value="1"/>
</dbReference>
<organism evidence="11 12">
    <name type="scientific">Reinekea thalattae</name>
    <dbReference type="NCBI Taxonomy" id="2593301"/>
    <lineage>
        <taxon>Bacteria</taxon>
        <taxon>Pseudomonadati</taxon>
        <taxon>Pseudomonadota</taxon>
        <taxon>Gammaproteobacteria</taxon>
        <taxon>Oceanospirillales</taxon>
        <taxon>Saccharospirillaceae</taxon>
        <taxon>Reinekea</taxon>
    </lineage>
</organism>
<evidence type="ECO:0000313" key="12">
    <source>
        <dbReference type="Proteomes" id="UP000321764"/>
    </source>
</evidence>
<evidence type="ECO:0000256" key="7">
    <source>
        <dbReference type="PROSITE-ProRule" id="PRU00284"/>
    </source>
</evidence>
<keyword evidence="3" id="KW-1133">Transmembrane helix</keyword>
<dbReference type="InterPro" id="IPR000700">
    <property type="entry name" value="PAS-assoc_C"/>
</dbReference>
<keyword evidence="12" id="KW-1185">Reference proteome</keyword>
<name>A0A5C8ZC49_9GAMM</name>
<dbReference type="GO" id="GO:0004888">
    <property type="term" value="F:transmembrane signaling receptor activity"/>
    <property type="evidence" value="ECO:0007669"/>
    <property type="project" value="InterPro"/>
</dbReference>
<feature type="coiled-coil region" evidence="8">
    <location>
        <begin position="93"/>
        <end position="120"/>
    </location>
</feature>
<evidence type="ECO:0000313" key="11">
    <source>
        <dbReference type="EMBL" id="TXR55014.1"/>
    </source>
</evidence>
<evidence type="ECO:0000259" key="10">
    <source>
        <dbReference type="PROSITE" id="PS50113"/>
    </source>
</evidence>
<evidence type="ECO:0000256" key="5">
    <source>
        <dbReference type="ARBA" id="ARBA00023224"/>
    </source>
</evidence>
<dbReference type="PANTHER" id="PTHR32089:SF119">
    <property type="entry name" value="METHYL-ACCEPTING CHEMOTAXIS PROTEIN CTPL"/>
    <property type="match status" value="1"/>
</dbReference>
<dbReference type="Proteomes" id="UP000321764">
    <property type="component" value="Unassembled WGS sequence"/>
</dbReference>
<dbReference type="PROSITE" id="PS50111">
    <property type="entry name" value="CHEMOTAXIS_TRANSDUC_2"/>
    <property type="match status" value="1"/>
</dbReference>
<reference evidence="11 12" key="1">
    <citation type="submission" date="2019-07" db="EMBL/GenBank/DDBJ databases">
        <title>Reinekea sp. strain SSH23 genome sequencing and assembly.</title>
        <authorList>
            <person name="Kim I."/>
        </authorList>
    </citation>
    <scope>NUCLEOTIDE SEQUENCE [LARGE SCALE GENOMIC DNA]</scope>
    <source>
        <strain evidence="11 12">SSH23</strain>
    </source>
</reference>
<dbReference type="InterPro" id="IPR004089">
    <property type="entry name" value="MCPsignal_dom"/>
</dbReference>
<evidence type="ECO:0000256" key="3">
    <source>
        <dbReference type="ARBA" id="ARBA00022989"/>
    </source>
</evidence>
<keyword evidence="5 7" id="KW-0807">Transducer</keyword>
<dbReference type="GO" id="GO:0016020">
    <property type="term" value="C:membrane"/>
    <property type="evidence" value="ECO:0007669"/>
    <property type="project" value="UniProtKB-SubCell"/>
</dbReference>
<dbReference type="Pfam" id="PF00015">
    <property type="entry name" value="MCPsignal"/>
    <property type="match status" value="1"/>
</dbReference>
<keyword evidence="8" id="KW-0175">Coiled coil</keyword>
<evidence type="ECO:0008006" key="13">
    <source>
        <dbReference type="Google" id="ProtNLM"/>
    </source>
</evidence>
<dbReference type="PRINTS" id="PR00260">
    <property type="entry name" value="CHEMTRNSDUCR"/>
</dbReference>
<dbReference type="GO" id="GO:0007165">
    <property type="term" value="P:signal transduction"/>
    <property type="evidence" value="ECO:0007669"/>
    <property type="project" value="UniProtKB-KW"/>
</dbReference>
<dbReference type="Gene3D" id="1.10.287.950">
    <property type="entry name" value="Methyl-accepting chemotaxis protein"/>
    <property type="match status" value="1"/>
</dbReference>
<evidence type="ECO:0000259" key="9">
    <source>
        <dbReference type="PROSITE" id="PS50111"/>
    </source>
</evidence>
<gene>
    <name evidence="11" type="ORF">FME95_10140</name>
</gene>
<dbReference type="InterPro" id="IPR004090">
    <property type="entry name" value="Chemotax_Me-accpt_rcpt"/>
</dbReference>
<dbReference type="GO" id="GO:0006935">
    <property type="term" value="P:chemotaxis"/>
    <property type="evidence" value="ECO:0007669"/>
    <property type="project" value="InterPro"/>
</dbReference>
<feature type="domain" description="Methyl-accepting transducer" evidence="9">
    <location>
        <begin position="43"/>
        <end position="123"/>
    </location>
</feature>